<proteinExistence type="predicted"/>
<sequence length="160" mass="18490">MRIGVKLKFWLFRNYWWLLGTILVGAVAFVLCTETSITSIATVAGSVLSVIYFIQKQRLEELKLFRELFKEFNARYDSMNENLASIIGKSNTPLTSEEESSLIDYFNLCGEEHLYYELGYIDPVVWKSWCNGMRSIIESPRVKPLWEAEKATSSYYGISL</sequence>
<evidence type="ECO:0000313" key="3">
    <source>
        <dbReference type="Proteomes" id="UP000184305"/>
    </source>
</evidence>
<dbReference type="EMBL" id="FRBQ01000005">
    <property type="protein sequence ID" value="SHM50967.1"/>
    <property type="molecule type" value="Genomic_DNA"/>
</dbReference>
<dbReference type="RefSeq" id="WP_073267025.1">
    <property type="nucleotide sequence ID" value="NZ_FRBQ01000005.1"/>
</dbReference>
<name>A0A1M7JEL7_9GAMM</name>
<protein>
    <submittedName>
        <fullName evidence="2">Uncharacterized protein</fullName>
    </submittedName>
</protein>
<gene>
    <name evidence="2" type="ORF">SAMN05216288_3805</name>
</gene>
<dbReference type="STRING" id="1220495.SAMN05216288_3805"/>
<accession>A0A1M7JEL7</accession>
<keyword evidence="1" id="KW-1133">Transmembrane helix</keyword>
<keyword evidence="3" id="KW-1185">Reference proteome</keyword>
<keyword evidence="1" id="KW-0812">Transmembrane</keyword>
<evidence type="ECO:0000313" key="2">
    <source>
        <dbReference type="EMBL" id="SHM50967.1"/>
    </source>
</evidence>
<feature type="transmembrane region" description="Helical" evidence="1">
    <location>
        <begin position="12"/>
        <end position="31"/>
    </location>
</feature>
<reference evidence="3" key="1">
    <citation type="submission" date="2016-11" db="EMBL/GenBank/DDBJ databases">
        <authorList>
            <person name="Varghese N."/>
            <person name="Submissions S."/>
        </authorList>
    </citation>
    <scope>NUCLEOTIDE SEQUENCE [LARGE SCALE GENOMIC DNA]</scope>
    <source>
        <strain evidence="3">CECT 8089</strain>
    </source>
</reference>
<organism evidence="2 3">
    <name type="scientific">Phytopseudomonas punonensis</name>
    <dbReference type="NCBI Taxonomy" id="1220495"/>
    <lineage>
        <taxon>Bacteria</taxon>
        <taxon>Pseudomonadati</taxon>
        <taxon>Pseudomonadota</taxon>
        <taxon>Gammaproteobacteria</taxon>
        <taxon>Pseudomonadales</taxon>
        <taxon>Pseudomonadaceae</taxon>
        <taxon>Phytopseudomonas</taxon>
    </lineage>
</organism>
<feature type="transmembrane region" description="Helical" evidence="1">
    <location>
        <begin position="37"/>
        <end position="54"/>
    </location>
</feature>
<evidence type="ECO:0000256" key="1">
    <source>
        <dbReference type="SAM" id="Phobius"/>
    </source>
</evidence>
<keyword evidence="1" id="KW-0472">Membrane</keyword>
<dbReference type="AlphaFoldDB" id="A0A1M7JEL7"/>
<dbReference type="Proteomes" id="UP000184305">
    <property type="component" value="Unassembled WGS sequence"/>
</dbReference>
<dbReference type="OrthoDB" id="8912757at2"/>